<dbReference type="HOGENOM" id="CLU_3156077_0_0_9"/>
<name>R6Y0X0_9FIRM</name>
<sequence length="48" mass="5616">MNKDKKKSPAQQGIGIMKFLRKLFGKRKEKHYVLKQYSITISGFTTQL</sequence>
<gene>
    <name evidence="1" type="ORF">BN587_00859</name>
</gene>
<dbReference type="Proteomes" id="UP000014937">
    <property type="component" value="Unassembled WGS sequence"/>
</dbReference>
<dbReference type="AlphaFoldDB" id="R6Y0X0"/>
<organism evidence="1 2">
    <name type="scientific">Phascolarctobacterium succinatutens CAG:287</name>
    <dbReference type="NCBI Taxonomy" id="1263101"/>
    <lineage>
        <taxon>Bacteria</taxon>
        <taxon>Bacillati</taxon>
        <taxon>Bacillota</taxon>
        <taxon>Negativicutes</taxon>
        <taxon>Acidaminococcales</taxon>
        <taxon>Acidaminococcaceae</taxon>
        <taxon>Phascolarctobacterium</taxon>
    </lineage>
</organism>
<protein>
    <submittedName>
        <fullName evidence="1">Uncharacterized protein</fullName>
    </submittedName>
</protein>
<accession>R6Y0X0</accession>
<dbReference type="RefSeq" id="WP_021719934.1">
    <property type="nucleotide sequence ID" value="NZ_FR892784.1"/>
</dbReference>
<proteinExistence type="predicted"/>
<dbReference type="EMBL" id="CBGL010000112">
    <property type="protein sequence ID" value="CDD12127.1"/>
    <property type="molecule type" value="Genomic_DNA"/>
</dbReference>
<comment type="caution">
    <text evidence="1">The sequence shown here is derived from an EMBL/GenBank/DDBJ whole genome shotgun (WGS) entry which is preliminary data.</text>
</comment>
<evidence type="ECO:0000313" key="2">
    <source>
        <dbReference type="Proteomes" id="UP000014937"/>
    </source>
</evidence>
<evidence type="ECO:0000313" key="1">
    <source>
        <dbReference type="EMBL" id="CDD12127.1"/>
    </source>
</evidence>
<reference evidence="1" key="1">
    <citation type="submission" date="2012-11" db="EMBL/GenBank/DDBJ databases">
        <title>Dependencies among metagenomic species, viruses, plasmids and units of genetic variation.</title>
        <authorList>
            <person name="Nielsen H.B."/>
            <person name="Almeida M."/>
            <person name="Juncker A.S."/>
            <person name="Rasmussen S."/>
            <person name="Li J."/>
            <person name="Sunagawa S."/>
            <person name="Plichta D."/>
            <person name="Gautier L."/>
            <person name="Le Chatelier E."/>
            <person name="Peletier E."/>
            <person name="Bonde I."/>
            <person name="Nielsen T."/>
            <person name="Manichanh C."/>
            <person name="Arumugam M."/>
            <person name="Batto J."/>
            <person name="Santos M.B.Q.D."/>
            <person name="Blom N."/>
            <person name="Borruel N."/>
            <person name="Burgdorf K.S."/>
            <person name="Boumezbeur F."/>
            <person name="Casellas F."/>
            <person name="Dore J."/>
            <person name="Guarner F."/>
            <person name="Hansen T."/>
            <person name="Hildebrand F."/>
            <person name="Kaas R.S."/>
            <person name="Kennedy S."/>
            <person name="Kristiansen K."/>
            <person name="Kultima J.R."/>
            <person name="Leonard P."/>
            <person name="Levenez F."/>
            <person name="Lund O."/>
            <person name="Moumen B."/>
            <person name="Le Paslier D."/>
            <person name="Pons N."/>
            <person name="Pedersen O."/>
            <person name="Prifti E."/>
            <person name="Qin J."/>
            <person name="Raes J."/>
            <person name="Tap J."/>
            <person name="Tims S."/>
            <person name="Ussery D.W."/>
            <person name="Yamada T."/>
            <person name="MetaHit consortium"/>
            <person name="Renault P."/>
            <person name="Sicheritz-Ponten T."/>
            <person name="Bork P."/>
            <person name="Wang J."/>
            <person name="Brunak S."/>
            <person name="Ehrlich S.D."/>
        </authorList>
    </citation>
    <scope>NUCLEOTIDE SEQUENCE [LARGE SCALE GENOMIC DNA]</scope>
</reference>